<accession>L9KH14</accession>
<evidence type="ECO:0000313" key="1">
    <source>
        <dbReference type="EMBL" id="ELW61968.1"/>
    </source>
</evidence>
<gene>
    <name evidence="1" type="ORF">TREES_T100007824</name>
</gene>
<dbReference type="AlphaFoldDB" id="L9KH14"/>
<sequence length="90" mass="10238">MIWGWPKLGEEHSLRTLLKRLFPPRDSLFHPELGSLVTLRCCSLDSPAWVAAVRQLLLVCPKKCLHDSVVTERSPHGLLRPTSRNSRRGN</sequence>
<protein>
    <submittedName>
        <fullName evidence="1">Uncharacterized protein</fullName>
    </submittedName>
</protein>
<reference evidence="2" key="1">
    <citation type="submission" date="2012-07" db="EMBL/GenBank/DDBJ databases">
        <title>Genome of the Chinese tree shrew, a rising model animal genetically related to primates.</title>
        <authorList>
            <person name="Zhang G."/>
            <person name="Fan Y."/>
            <person name="Yao Y."/>
            <person name="Huang Z."/>
        </authorList>
    </citation>
    <scope>NUCLEOTIDE SEQUENCE [LARGE SCALE GENOMIC DNA]</scope>
</reference>
<evidence type="ECO:0000313" key="2">
    <source>
        <dbReference type="Proteomes" id="UP000011518"/>
    </source>
</evidence>
<keyword evidence="2" id="KW-1185">Reference proteome</keyword>
<dbReference type="Proteomes" id="UP000011518">
    <property type="component" value="Unassembled WGS sequence"/>
</dbReference>
<proteinExistence type="predicted"/>
<name>L9KH14_TUPCH</name>
<dbReference type="EMBL" id="KB320844">
    <property type="protein sequence ID" value="ELW61968.1"/>
    <property type="molecule type" value="Genomic_DNA"/>
</dbReference>
<dbReference type="InParanoid" id="L9KH14"/>
<organism evidence="1 2">
    <name type="scientific">Tupaia chinensis</name>
    <name type="common">Chinese tree shrew</name>
    <name type="synonym">Tupaia belangeri chinensis</name>
    <dbReference type="NCBI Taxonomy" id="246437"/>
    <lineage>
        <taxon>Eukaryota</taxon>
        <taxon>Metazoa</taxon>
        <taxon>Chordata</taxon>
        <taxon>Craniata</taxon>
        <taxon>Vertebrata</taxon>
        <taxon>Euteleostomi</taxon>
        <taxon>Mammalia</taxon>
        <taxon>Eutheria</taxon>
        <taxon>Euarchontoglires</taxon>
        <taxon>Scandentia</taxon>
        <taxon>Tupaiidae</taxon>
        <taxon>Tupaia</taxon>
    </lineage>
</organism>
<reference evidence="2" key="2">
    <citation type="journal article" date="2013" name="Nat. Commun.">
        <title>Genome of the Chinese tree shrew.</title>
        <authorList>
            <person name="Fan Y."/>
            <person name="Huang Z.Y."/>
            <person name="Cao C.C."/>
            <person name="Chen C.S."/>
            <person name="Chen Y.X."/>
            <person name="Fan D.D."/>
            <person name="He J."/>
            <person name="Hou H.L."/>
            <person name="Hu L."/>
            <person name="Hu X.T."/>
            <person name="Jiang X.T."/>
            <person name="Lai R."/>
            <person name="Lang Y.S."/>
            <person name="Liang B."/>
            <person name="Liao S.G."/>
            <person name="Mu D."/>
            <person name="Ma Y.Y."/>
            <person name="Niu Y.Y."/>
            <person name="Sun X.Q."/>
            <person name="Xia J.Q."/>
            <person name="Xiao J."/>
            <person name="Xiong Z.Q."/>
            <person name="Xu L."/>
            <person name="Yang L."/>
            <person name="Zhang Y."/>
            <person name="Zhao W."/>
            <person name="Zhao X.D."/>
            <person name="Zheng Y.T."/>
            <person name="Zhou J.M."/>
            <person name="Zhu Y.B."/>
            <person name="Zhang G.J."/>
            <person name="Wang J."/>
            <person name="Yao Y.G."/>
        </authorList>
    </citation>
    <scope>NUCLEOTIDE SEQUENCE [LARGE SCALE GENOMIC DNA]</scope>
</reference>